<name>A0AA38LE18_TAXCH</name>
<feature type="region of interest" description="Disordered" evidence="1">
    <location>
        <begin position="905"/>
        <end position="936"/>
    </location>
</feature>
<feature type="compositionally biased region" description="Low complexity" evidence="1">
    <location>
        <begin position="1094"/>
        <end position="1111"/>
    </location>
</feature>
<comment type="caution">
    <text evidence="2">The sequence shown here is derived from an EMBL/GenBank/DDBJ whole genome shotgun (WGS) entry which is preliminary data.</text>
</comment>
<feature type="compositionally biased region" description="Low complexity" evidence="1">
    <location>
        <begin position="1277"/>
        <end position="1289"/>
    </location>
</feature>
<feature type="compositionally biased region" description="Polar residues" evidence="1">
    <location>
        <begin position="860"/>
        <end position="874"/>
    </location>
</feature>
<reference evidence="2 3" key="1">
    <citation type="journal article" date="2021" name="Nat. Plants">
        <title>The Taxus genome provides insights into paclitaxel biosynthesis.</title>
        <authorList>
            <person name="Xiong X."/>
            <person name="Gou J."/>
            <person name="Liao Q."/>
            <person name="Li Y."/>
            <person name="Zhou Q."/>
            <person name="Bi G."/>
            <person name="Li C."/>
            <person name="Du R."/>
            <person name="Wang X."/>
            <person name="Sun T."/>
            <person name="Guo L."/>
            <person name="Liang H."/>
            <person name="Lu P."/>
            <person name="Wu Y."/>
            <person name="Zhang Z."/>
            <person name="Ro D.K."/>
            <person name="Shang Y."/>
            <person name="Huang S."/>
            <person name="Yan J."/>
        </authorList>
    </citation>
    <scope>NUCLEOTIDE SEQUENCE [LARGE SCALE GENOMIC DNA]</scope>
    <source>
        <strain evidence="2">Ta-2019</strain>
    </source>
</reference>
<organism evidence="2 3">
    <name type="scientific">Taxus chinensis</name>
    <name type="common">Chinese yew</name>
    <name type="synonym">Taxus wallichiana var. chinensis</name>
    <dbReference type="NCBI Taxonomy" id="29808"/>
    <lineage>
        <taxon>Eukaryota</taxon>
        <taxon>Viridiplantae</taxon>
        <taxon>Streptophyta</taxon>
        <taxon>Embryophyta</taxon>
        <taxon>Tracheophyta</taxon>
        <taxon>Spermatophyta</taxon>
        <taxon>Pinopsida</taxon>
        <taxon>Pinidae</taxon>
        <taxon>Conifers II</taxon>
        <taxon>Cupressales</taxon>
        <taxon>Taxaceae</taxon>
        <taxon>Taxus</taxon>
    </lineage>
</organism>
<feature type="region of interest" description="Disordered" evidence="1">
    <location>
        <begin position="331"/>
        <end position="412"/>
    </location>
</feature>
<feature type="compositionally biased region" description="Polar residues" evidence="1">
    <location>
        <begin position="350"/>
        <end position="365"/>
    </location>
</feature>
<protein>
    <submittedName>
        <fullName evidence="2">Uncharacterized protein</fullName>
    </submittedName>
</protein>
<evidence type="ECO:0000256" key="1">
    <source>
        <dbReference type="SAM" id="MobiDB-lite"/>
    </source>
</evidence>
<feature type="compositionally biased region" description="Polar residues" evidence="1">
    <location>
        <begin position="575"/>
        <end position="586"/>
    </location>
</feature>
<keyword evidence="3" id="KW-1185">Reference proteome</keyword>
<sequence>KIRNGHLLCFPHCGDINIRALMVKRESSVYHLPDSIFVETAFHGSNRTRYLLAEVCGSDLCNQQECKILSGKERKLGLLMKSTNSEFQSQLDEKSNGTSIEVQHGKSKKKKKGKLVTEGLKVMEAHGEFDNNEKCTDLVVAVQENFMTNDDFANDSKNSGSRDKTSDPRVDKKIKKRRKQLHELNGDLAECVLSPCKEKSKRDQNPVEAENIARCLSERALENIEMDKSFPVGKITIPEKVSRLNFVEDNGTRDVLVTVENLCCEQQSLLGNIHTDADDEYVADRELGTGGKHEASSKILNEKNSLNGAGKELNGLQGKADDIREYDTEKKIKSKRKRSSKGVLNDDQEICSNDVNGATQTNKQSHLPECKYGKTEETSARESDIEKKKLNRKRKITSKHGLGDGDHKLSTKDANGETQTVMQTHLLEYKCHKPEEICGDSVISKTNAHTRDAMSGAVKYLDIATHAEGQQRSNVCGKQKNKCSNIDISMVDYREKITTKPVQRNDANPSIGKGDERITDERGKNISSENEVTYLNVQYSKQNATTDLEHIPETLGTTPMPNDQNCNDKKKAKSLRNSPSKNSQERTFNVEIRGIEEVVAKGHGISIMLDKNGETKNAMNGRVKYLDMSNETGNQQCNITGKKKNKHSRNDMCRVDAQERITTEQVPKNDIAVNSSKGETDVCTPVAVHKSKRNTHSVNGVKYLNGHDSKNNAAKDLEHTPDTIGTTPMVNNEDCDDEELKFSKKIPSKNSQDRTSKFEIWGINEVVAKDGNSMQNVRDEEKKPKDTYLPSETLSVCRNKAADSGLKSKSSAVLESSDTNQSLKDGYAINFMVEKHQSVDQNLVQRRKGSADVGCKVKKTTSPGFDTSDTNHTSGQKEDTGIGGFKFQSTAENCPLKSLQIENLDTNYPPHTRKSSKEHQSDGNFTEKLQPENKTVAPQRNIVESCGRNLNKTESCYTADKTHCLQKKEDIDIRINNERPQGEDWLYDRKDNSVSCPSQKQTPVFVANDVYGDSQCAGEETGIDGKCEKLAGRTRDGLSVNRAITTNTVCREMEKSLKKPKVDYHSKKNHISLFRSSSDVSIEGENENDSYTISSSSKRFSSDSSDSYDSDIGNRDKISNIQTIKLQTDWEPSTCGAWLSAGVGKKKDNGGTGSIHSKFVHLLAKKTGLGELFKIARAQQKPESEHFGGDFMTDDSPSVDMVLETQENQIDPVFNAPHNRELTTSPFIADETKEDGKMLNAEVLKANSALKSKAEAPKANSASKSHLDGTHKVPWKSSSSLPSNISVLSKKPRKTLNR</sequence>
<feature type="non-terminal residue" evidence="2">
    <location>
        <position position="1298"/>
    </location>
</feature>
<gene>
    <name evidence="2" type="ORF">KI387_020254</name>
</gene>
<feature type="region of interest" description="Disordered" evidence="1">
    <location>
        <begin position="1250"/>
        <end position="1298"/>
    </location>
</feature>
<feature type="region of interest" description="Disordered" evidence="1">
    <location>
        <begin position="94"/>
        <end position="113"/>
    </location>
</feature>
<feature type="compositionally biased region" description="Basic and acidic residues" evidence="1">
    <location>
        <begin position="705"/>
        <end position="721"/>
    </location>
</feature>
<feature type="region of interest" description="Disordered" evidence="1">
    <location>
        <begin position="150"/>
        <end position="175"/>
    </location>
</feature>
<feature type="region of interest" description="Disordered" evidence="1">
    <location>
        <begin position="1082"/>
        <end position="1114"/>
    </location>
</feature>
<evidence type="ECO:0000313" key="3">
    <source>
        <dbReference type="Proteomes" id="UP000824469"/>
    </source>
</evidence>
<feature type="compositionally biased region" description="Basic and acidic residues" evidence="1">
    <location>
        <begin position="401"/>
        <end position="412"/>
    </location>
</feature>
<feature type="region of interest" description="Disordered" evidence="1">
    <location>
        <begin position="699"/>
        <end position="738"/>
    </location>
</feature>
<feature type="region of interest" description="Disordered" evidence="1">
    <location>
        <begin position="855"/>
        <end position="884"/>
    </location>
</feature>
<feature type="compositionally biased region" description="Basic residues" evidence="1">
    <location>
        <begin position="389"/>
        <end position="398"/>
    </location>
</feature>
<evidence type="ECO:0000313" key="2">
    <source>
        <dbReference type="EMBL" id="KAH9318485.1"/>
    </source>
</evidence>
<dbReference type="Proteomes" id="UP000824469">
    <property type="component" value="Unassembled WGS sequence"/>
</dbReference>
<feature type="compositionally biased region" description="Basic and acidic residues" evidence="1">
    <location>
        <begin position="366"/>
        <end position="388"/>
    </location>
</feature>
<dbReference type="OMA" id="YLDIATH"/>
<feature type="compositionally biased region" description="Basic and acidic residues" evidence="1">
    <location>
        <begin position="777"/>
        <end position="786"/>
    </location>
</feature>
<dbReference type="EMBL" id="JAHRHJ020000004">
    <property type="protein sequence ID" value="KAH9318485.1"/>
    <property type="molecule type" value="Genomic_DNA"/>
</dbReference>
<proteinExistence type="predicted"/>
<feature type="compositionally biased region" description="Polar residues" evidence="1">
    <location>
        <begin position="555"/>
        <end position="565"/>
    </location>
</feature>
<feature type="compositionally biased region" description="Basic and acidic residues" evidence="1">
    <location>
        <begin position="160"/>
        <end position="171"/>
    </location>
</feature>
<feature type="region of interest" description="Disordered" evidence="1">
    <location>
        <begin position="554"/>
        <end position="586"/>
    </location>
</feature>
<accession>A0AA38LE18</accession>
<feature type="region of interest" description="Disordered" evidence="1">
    <location>
        <begin position="772"/>
        <end position="791"/>
    </location>
</feature>